<dbReference type="EMBL" id="CP009110">
    <property type="protein sequence ID" value="AIJ21900.1"/>
    <property type="molecule type" value="Genomic_DNA"/>
</dbReference>
<dbReference type="InterPro" id="IPR004839">
    <property type="entry name" value="Aminotransferase_I/II_large"/>
</dbReference>
<dbReference type="SUPFAM" id="SSF53383">
    <property type="entry name" value="PLP-dependent transferases"/>
    <property type="match status" value="1"/>
</dbReference>
<dbReference type="PANTHER" id="PTHR46383:SF1">
    <property type="entry name" value="ASPARTATE AMINOTRANSFERASE"/>
    <property type="match status" value="1"/>
</dbReference>
<dbReference type="Pfam" id="PF00155">
    <property type="entry name" value="Aminotran_1_2"/>
    <property type="match status" value="1"/>
</dbReference>
<evidence type="ECO:0000256" key="6">
    <source>
        <dbReference type="ARBA" id="ARBA00023194"/>
    </source>
</evidence>
<keyword evidence="6" id="KW-0045">Antibiotic biosynthesis</keyword>
<dbReference type="GO" id="GO:0030170">
    <property type="term" value="F:pyridoxal phosphate binding"/>
    <property type="evidence" value="ECO:0007669"/>
    <property type="project" value="InterPro"/>
</dbReference>
<keyword evidence="10" id="KW-1185">Reference proteome</keyword>
<accession>A0A076MSZ5</accession>
<keyword evidence="4 7" id="KW-0808">Transferase</keyword>
<evidence type="ECO:0000313" key="10">
    <source>
        <dbReference type="Proteomes" id="UP000062973"/>
    </source>
</evidence>
<evidence type="ECO:0000256" key="1">
    <source>
        <dbReference type="ARBA" id="ARBA00001933"/>
    </source>
</evidence>
<proteinExistence type="inferred from homology"/>
<dbReference type="PATRIC" id="fig|1068978.7.peg.1914"/>
<protein>
    <recommendedName>
        <fullName evidence="7">Aminotransferase</fullName>
        <ecNumber evidence="7">2.6.1.-</ecNumber>
    </recommendedName>
</protein>
<evidence type="ECO:0000256" key="7">
    <source>
        <dbReference type="RuleBase" id="RU000481"/>
    </source>
</evidence>
<dbReference type="STRING" id="1068978.AMETH_1808"/>
<organism evidence="9 10">
    <name type="scientific">Amycolatopsis methanolica 239</name>
    <dbReference type="NCBI Taxonomy" id="1068978"/>
    <lineage>
        <taxon>Bacteria</taxon>
        <taxon>Bacillati</taxon>
        <taxon>Actinomycetota</taxon>
        <taxon>Actinomycetes</taxon>
        <taxon>Pseudonocardiales</taxon>
        <taxon>Pseudonocardiaceae</taxon>
        <taxon>Amycolatopsis</taxon>
        <taxon>Amycolatopsis methanolica group</taxon>
    </lineage>
</organism>
<dbReference type="PROSITE" id="PS00105">
    <property type="entry name" value="AA_TRANSFER_CLASS_1"/>
    <property type="match status" value="1"/>
</dbReference>
<evidence type="ECO:0000313" key="9">
    <source>
        <dbReference type="EMBL" id="AIJ21900.1"/>
    </source>
</evidence>
<comment type="similarity">
    <text evidence="2 7">Belongs to the class-I pyridoxal-phosphate-dependent aminotransferase family.</text>
</comment>
<keyword evidence="3 7" id="KW-0032">Aminotransferase</keyword>
<dbReference type="EC" id="2.6.1.-" evidence="7"/>
<dbReference type="FunFam" id="3.40.640.10:FF:000033">
    <property type="entry name" value="Aspartate aminotransferase"/>
    <property type="match status" value="1"/>
</dbReference>
<evidence type="ECO:0000256" key="5">
    <source>
        <dbReference type="ARBA" id="ARBA00022898"/>
    </source>
</evidence>
<evidence type="ECO:0000256" key="3">
    <source>
        <dbReference type="ARBA" id="ARBA00022576"/>
    </source>
</evidence>
<dbReference type="InterPro" id="IPR015421">
    <property type="entry name" value="PyrdxlP-dep_Trfase_major"/>
</dbReference>
<dbReference type="InterPro" id="IPR004838">
    <property type="entry name" value="NHTrfase_class1_PyrdxlP-BS"/>
</dbReference>
<comment type="cofactor">
    <cofactor evidence="1 7">
        <name>pyridoxal 5'-phosphate</name>
        <dbReference type="ChEBI" id="CHEBI:597326"/>
    </cofactor>
</comment>
<dbReference type="Gene3D" id="3.40.640.10">
    <property type="entry name" value="Type I PLP-dependent aspartate aminotransferase-like (Major domain)"/>
    <property type="match status" value="1"/>
</dbReference>
<dbReference type="RefSeq" id="WP_017987761.1">
    <property type="nucleotide sequence ID" value="NZ_AQUL01000001.1"/>
</dbReference>
<sequence>MKPLSTRATTIRPSPTLSLNAQLAARGAAGEEVLNLSVGEPDFPMPELARDYALKAIAEGRNRYTDVGGVPELRERIKRKLAEDNGLEYAPGDIVVANGAKHALFNAFLALCEDGDEVVVPAPYWVTYPEQVRVTGAEPVIVPTGAGLKLTADQLAAAVTPRTKAVVLSSPGNPTGATYSRSELEALAEVVVRHDLFVVEDLIYEYFHYDDGAVPSIASLGPELKDRTVVVNGVSKSCAMTGWRVGYTAAPPEIAQLIRRLQGQATSNVSVVAQYAAIGAMDDVPWEAIKSYRDRRDLAHQRLTAIEGVRCGLPTGAFYLFPDISTLLGNRTTDEFCSELLAEQGVGLVPGSGFGAPEHVRLSYAVAPSVLETALDRLATFVAG</sequence>
<dbReference type="CDD" id="cd00609">
    <property type="entry name" value="AAT_like"/>
    <property type="match status" value="1"/>
</dbReference>
<dbReference type="AlphaFoldDB" id="A0A076MSZ5"/>
<dbReference type="InterPro" id="IPR015424">
    <property type="entry name" value="PyrdxlP-dep_Trfase"/>
</dbReference>
<dbReference type="eggNOG" id="COG0436">
    <property type="taxonomic scope" value="Bacteria"/>
</dbReference>
<feature type="domain" description="Aminotransferase class I/classII large" evidence="8">
    <location>
        <begin position="32"/>
        <end position="378"/>
    </location>
</feature>
<dbReference type="InterPro" id="IPR015422">
    <property type="entry name" value="PyrdxlP-dep_Trfase_small"/>
</dbReference>
<dbReference type="GO" id="GO:0008483">
    <property type="term" value="F:transaminase activity"/>
    <property type="evidence" value="ECO:0007669"/>
    <property type="project" value="UniProtKB-KW"/>
</dbReference>
<dbReference type="InterPro" id="IPR050596">
    <property type="entry name" value="AspAT/PAT-like"/>
</dbReference>
<dbReference type="GO" id="GO:0017000">
    <property type="term" value="P:antibiotic biosynthetic process"/>
    <property type="evidence" value="ECO:0007669"/>
    <property type="project" value="UniProtKB-KW"/>
</dbReference>
<dbReference type="HOGENOM" id="CLU_017584_4_3_11"/>
<evidence type="ECO:0000256" key="2">
    <source>
        <dbReference type="ARBA" id="ARBA00007441"/>
    </source>
</evidence>
<reference evidence="9 10" key="1">
    <citation type="submission" date="2014-07" db="EMBL/GenBank/DDBJ databases">
        <title>Whole Genome Sequence of the Amycolatopsis methanolica 239.</title>
        <authorList>
            <person name="Tang B."/>
        </authorList>
    </citation>
    <scope>NUCLEOTIDE SEQUENCE [LARGE SCALE GENOMIC DNA]</scope>
    <source>
        <strain evidence="9 10">239</strain>
    </source>
</reference>
<gene>
    <name evidence="9" type="primary">aspC</name>
    <name evidence="9" type="ORF">AMETH_1808</name>
</gene>
<dbReference type="Gene3D" id="3.90.1150.10">
    <property type="entry name" value="Aspartate Aminotransferase, domain 1"/>
    <property type="match status" value="1"/>
</dbReference>
<evidence type="ECO:0000256" key="4">
    <source>
        <dbReference type="ARBA" id="ARBA00022679"/>
    </source>
</evidence>
<name>A0A076MSZ5_AMYME</name>
<keyword evidence="5" id="KW-0663">Pyridoxal phosphate</keyword>
<dbReference type="PANTHER" id="PTHR46383">
    <property type="entry name" value="ASPARTATE AMINOTRANSFERASE"/>
    <property type="match status" value="1"/>
</dbReference>
<evidence type="ECO:0000259" key="8">
    <source>
        <dbReference type="Pfam" id="PF00155"/>
    </source>
</evidence>
<dbReference type="KEGG" id="amq:AMETH_1808"/>
<dbReference type="OrthoDB" id="9763453at2"/>
<dbReference type="Proteomes" id="UP000062973">
    <property type="component" value="Chromosome"/>
</dbReference>
<dbReference type="GO" id="GO:0006520">
    <property type="term" value="P:amino acid metabolic process"/>
    <property type="evidence" value="ECO:0007669"/>
    <property type="project" value="InterPro"/>
</dbReference>